<comment type="caution">
    <text evidence="2">The sequence shown here is derived from an EMBL/GenBank/DDBJ whole genome shotgun (WGS) entry which is preliminary data.</text>
</comment>
<organism evidence="2">
    <name type="scientific">mine drainage metagenome</name>
    <dbReference type="NCBI Taxonomy" id="410659"/>
    <lineage>
        <taxon>unclassified sequences</taxon>
        <taxon>metagenomes</taxon>
        <taxon>ecological metagenomes</taxon>
    </lineage>
</organism>
<accession>A0A1J5SN82</accession>
<feature type="region of interest" description="Disordered" evidence="1">
    <location>
        <begin position="142"/>
        <end position="164"/>
    </location>
</feature>
<feature type="compositionally biased region" description="Basic residues" evidence="1">
    <location>
        <begin position="154"/>
        <end position="164"/>
    </location>
</feature>
<dbReference type="NCBIfam" id="TIGR00738">
    <property type="entry name" value="rrf2_super"/>
    <property type="match status" value="1"/>
</dbReference>
<protein>
    <submittedName>
        <fullName evidence="2">HTH-type transcriptional regulator CymR</fullName>
    </submittedName>
</protein>
<dbReference type="InterPro" id="IPR036390">
    <property type="entry name" value="WH_DNA-bd_sf"/>
</dbReference>
<dbReference type="PROSITE" id="PS01332">
    <property type="entry name" value="HTH_RRF2_1"/>
    <property type="match status" value="1"/>
</dbReference>
<dbReference type="GO" id="GO:0005829">
    <property type="term" value="C:cytosol"/>
    <property type="evidence" value="ECO:0007669"/>
    <property type="project" value="TreeGrafter"/>
</dbReference>
<dbReference type="SUPFAM" id="SSF46785">
    <property type="entry name" value="Winged helix' DNA-binding domain"/>
    <property type="match status" value="1"/>
</dbReference>
<dbReference type="InterPro" id="IPR000944">
    <property type="entry name" value="Tscrpt_reg_Rrf2"/>
</dbReference>
<dbReference type="PROSITE" id="PS51197">
    <property type="entry name" value="HTH_RRF2_2"/>
    <property type="match status" value="1"/>
</dbReference>
<dbReference type="Pfam" id="PF02082">
    <property type="entry name" value="Rrf2"/>
    <property type="match status" value="1"/>
</dbReference>
<dbReference type="PANTHER" id="PTHR33221">
    <property type="entry name" value="WINGED HELIX-TURN-HELIX TRANSCRIPTIONAL REGULATOR, RRF2 FAMILY"/>
    <property type="match status" value="1"/>
</dbReference>
<dbReference type="InterPro" id="IPR030489">
    <property type="entry name" value="TR_Rrf2-type_CS"/>
</dbReference>
<proteinExistence type="predicted"/>
<dbReference type="Gene3D" id="1.10.10.10">
    <property type="entry name" value="Winged helix-like DNA-binding domain superfamily/Winged helix DNA-binding domain"/>
    <property type="match status" value="1"/>
</dbReference>
<dbReference type="AlphaFoldDB" id="A0A1J5SN82"/>
<dbReference type="EMBL" id="MLJW01000083">
    <property type="protein sequence ID" value="OIR01526.1"/>
    <property type="molecule type" value="Genomic_DNA"/>
</dbReference>
<reference evidence="2" key="1">
    <citation type="submission" date="2016-10" db="EMBL/GenBank/DDBJ databases">
        <title>Sequence of Gallionella enrichment culture.</title>
        <authorList>
            <person name="Poehlein A."/>
            <person name="Muehling M."/>
            <person name="Daniel R."/>
        </authorList>
    </citation>
    <scope>NUCLEOTIDE SEQUENCE</scope>
</reference>
<dbReference type="InterPro" id="IPR036388">
    <property type="entry name" value="WH-like_DNA-bd_sf"/>
</dbReference>
<name>A0A1J5SN82_9ZZZZ</name>
<gene>
    <name evidence="2" type="primary">cymR_5</name>
    <name evidence="2" type="ORF">GALL_164270</name>
</gene>
<dbReference type="PANTHER" id="PTHR33221:SF13">
    <property type="entry name" value="TRANSCRIPTIONAL REGULATOR-RELATED"/>
    <property type="match status" value="1"/>
</dbReference>
<dbReference type="GO" id="GO:0003700">
    <property type="term" value="F:DNA-binding transcription factor activity"/>
    <property type="evidence" value="ECO:0007669"/>
    <property type="project" value="TreeGrafter"/>
</dbReference>
<evidence type="ECO:0000313" key="2">
    <source>
        <dbReference type="EMBL" id="OIR01526.1"/>
    </source>
</evidence>
<evidence type="ECO:0000256" key="1">
    <source>
        <dbReference type="SAM" id="MobiDB-lite"/>
    </source>
</evidence>
<sequence length="164" mass="17343">MIISQSAEYALRAAVLLSRAEGAPMTAQQLAESSRIPPDYLSKILQALRKAGIVTSQRGVNGGFVLAKEPRRTTVLEVVNALDPIERILSCPLKLTEHGTKLCPLHRKLDDAIATVEKAFGGTSLAQLSPADIPGADVCRQLVPADSPAPGRATKARKSAKVGP</sequence>